<evidence type="ECO:0000313" key="1">
    <source>
        <dbReference type="EMBL" id="EJW91715.1"/>
    </source>
</evidence>
<reference evidence="1" key="1">
    <citation type="journal article" date="2012" name="PLoS ONE">
        <title>Gene sets for utilization of primary and secondary nutrition supplies in the distal gut of endangered iberian lynx.</title>
        <authorList>
            <person name="Alcaide M."/>
            <person name="Messina E."/>
            <person name="Richter M."/>
            <person name="Bargiela R."/>
            <person name="Peplies J."/>
            <person name="Huws S.A."/>
            <person name="Newbold C.J."/>
            <person name="Golyshin P.N."/>
            <person name="Simon M.A."/>
            <person name="Lopez G."/>
            <person name="Yakimov M.M."/>
            <person name="Ferrer M."/>
        </authorList>
    </citation>
    <scope>NUCLEOTIDE SEQUENCE</scope>
</reference>
<accession>J9BVX4</accession>
<protein>
    <submittedName>
        <fullName evidence="1">Uncharacterized protein</fullName>
    </submittedName>
</protein>
<comment type="caution">
    <text evidence="1">The sequence shown here is derived from an EMBL/GenBank/DDBJ whole genome shotgun (WGS) entry which is preliminary data.</text>
</comment>
<organism evidence="1">
    <name type="scientific">gut metagenome</name>
    <dbReference type="NCBI Taxonomy" id="749906"/>
    <lineage>
        <taxon>unclassified sequences</taxon>
        <taxon>metagenomes</taxon>
        <taxon>organismal metagenomes</taxon>
    </lineage>
</organism>
<dbReference type="EMBL" id="AMCI01008001">
    <property type="protein sequence ID" value="EJW91715.1"/>
    <property type="molecule type" value="Genomic_DNA"/>
</dbReference>
<dbReference type="AlphaFoldDB" id="J9BVX4"/>
<sequence length="129" mass="14820">MAREVYTQRMTFSRYDDKRCLVYLAEEEIPQYVPKDAPEGTKPVKGYAYTGPEVDGGTLIDAADVSRDTLINGIIRSKYSQTEEDAIKTHQIELLKDKNLPKASEYEAEWLTFCGIREMAKTYVDRWLA</sequence>
<proteinExistence type="predicted"/>
<name>J9BVX4_9ZZZZ</name>
<gene>
    <name evidence="1" type="ORF">EVA_20182</name>
</gene>